<evidence type="ECO:0000259" key="2">
    <source>
        <dbReference type="Pfam" id="PF07859"/>
    </source>
</evidence>
<dbReference type="PROSITE" id="PS00122">
    <property type="entry name" value="CARBOXYLESTERASE_B_1"/>
    <property type="match status" value="1"/>
</dbReference>
<gene>
    <name evidence="3" type="ORF">NA56DRAFT_749596</name>
</gene>
<dbReference type="AlphaFoldDB" id="A0A2J6Q2Y3"/>
<name>A0A2J6Q2Y3_9HELO</name>
<dbReference type="OrthoDB" id="408631at2759"/>
<dbReference type="InterPro" id="IPR019826">
    <property type="entry name" value="Carboxylesterase_B_AS"/>
</dbReference>
<dbReference type="Pfam" id="PF07859">
    <property type="entry name" value="Abhydrolase_3"/>
    <property type="match status" value="1"/>
</dbReference>
<reference evidence="3 4" key="1">
    <citation type="submission" date="2016-05" db="EMBL/GenBank/DDBJ databases">
        <title>A degradative enzymes factory behind the ericoid mycorrhizal symbiosis.</title>
        <authorList>
            <consortium name="DOE Joint Genome Institute"/>
            <person name="Martino E."/>
            <person name="Morin E."/>
            <person name="Grelet G."/>
            <person name="Kuo A."/>
            <person name="Kohler A."/>
            <person name="Daghino S."/>
            <person name="Barry K."/>
            <person name="Choi C."/>
            <person name="Cichocki N."/>
            <person name="Clum A."/>
            <person name="Copeland A."/>
            <person name="Hainaut M."/>
            <person name="Haridas S."/>
            <person name="Labutti K."/>
            <person name="Lindquist E."/>
            <person name="Lipzen A."/>
            <person name="Khouja H.-R."/>
            <person name="Murat C."/>
            <person name="Ohm R."/>
            <person name="Olson A."/>
            <person name="Spatafora J."/>
            <person name="Veneault-Fourrey C."/>
            <person name="Henrissat B."/>
            <person name="Grigoriev I."/>
            <person name="Martin F."/>
            <person name="Perotto S."/>
        </authorList>
    </citation>
    <scope>NUCLEOTIDE SEQUENCE [LARGE SCALE GENOMIC DNA]</scope>
    <source>
        <strain evidence="3 4">UAMH 7357</strain>
    </source>
</reference>
<dbReference type="GO" id="GO:0016787">
    <property type="term" value="F:hydrolase activity"/>
    <property type="evidence" value="ECO:0007669"/>
    <property type="project" value="UniProtKB-KW"/>
</dbReference>
<dbReference type="PANTHER" id="PTHR48081">
    <property type="entry name" value="AB HYDROLASE SUPERFAMILY PROTEIN C4A8.06C"/>
    <property type="match status" value="1"/>
</dbReference>
<dbReference type="SUPFAM" id="SSF53474">
    <property type="entry name" value="alpha/beta-Hydrolases"/>
    <property type="match status" value="1"/>
</dbReference>
<evidence type="ECO:0000313" key="3">
    <source>
        <dbReference type="EMBL" id="PMD20642.1"/>
    </source>
</evidence>
<protein>
    <submittedName>
        <fullName evidence="3">Alpha/beta-hydrolase</fullName>
    </submittedName>
</protein>
<sequence length="366" mass="40862">MANFSRFGCPSEEWQEHVEKYGPPPETPIGKMSTLAIQRSTNVGREETSAKQMKTEGLSSKVDISTVLIYARDNFLIPTRIYTPKQTDFSVRKSNFPVYVFYHGGGFVYGSLDSEDANCSRIVVAMDIIVVHISYRHAPQHPFPTAHNDALDAFDWIIENAETFGGNLGNVLVGGVSAGANLACHVALTRNASLARDYYENNDGAILKGVILVIPWLIINEERFPYQEFAAKEIASRIQCARAPVLSRKVLDFFVDCMGEGLHDDDDINPDVGLVSEKKLRGMPNTTIMVAGNDPLRDDGLLFARNLHQHRVPVKVHIFPGLPHGFRRFDDLPSSHRWDELVVESIKWSLNNPKADSCQDHALTVE</sequence>
<proteinExistence type="predicted"/>
<dbReference type="PANTHER" id="PTHR48081:SF8">
    <property type="entry name" value="ALPHA_BETA HYDROLASE FOLD-3 DOMAIN-CONTAINING PROTEIN-RELATED"/>
    <property type="match status" value="1"/>
</dbReference>
<dbReference type="STRING" id="1745343.A0A2J6Q2Y3"/>
<dbReference type="InterPro" id="IPR013094">
    <property type="entry name" value="AB_hydrolase_3"/>
</dbReference>
<dbReference type="InterPro" id="IPR029058">
    <property type="entry name" value="AB_hydrolase_fold"/>
</dbReference>
<dbReference type="Gene3D" id="3.40.50.1820">
    <property type="entry name" value="alpha/beta hydrolase"/>
    <property type="match status" value="1"/>
</dbReference>
<dbReference type="Proteomes" id="UP000235672">
    <property type="component" value="Unassembled WGS sequence"/>
</dbReference>
<keyword evidence="4" id="KW-1185">Reference proteome</keyword>
<evidence type="ECO:0000256" key="1">
    <source>
        <dbReference type="ARBA" id="ARBA00022801"/>
    </source>
</evidence>
<accession>A0A2J6Q2Y3</accession>
<feature type="domain" description="Alpha/beta hydrolase fold-3" evidence="2">
    <location>
        <begin position="100"/>
        <end position="326"/>
    </location>
</feature>
<dbReference type="InterPro" id="IPR050300">
    <property type="entry name" value="GDXG_lipolytic_enzyme"/>
</dbReference>
<keyword evidence="1 3" id="KW-0378">Hydrolase</keyword>
<evidence type="ECO:0000313" key="4">
    <source>
        <dbReference type="Proteomes" id="UP000235672"/>
    </source>
</evidence>
<dbReference type="EMBL" id="KZ613484">
    <property type="protein sequence ID" value="PMD20642.1"/>
    <property type="molecule type" value="Genomic_DNA"/>
</dbReference>
<organism evidence="3 4">
    <name type="scientific">Hyaloscypha hepaticicola</name>
    <dbReference type="NCBI Taxonomy" id="2082293"/>
    <lineage>
        <taxon>Eukaryota</taxon>
        <taxon>Fungi</taxon>
        <taxon>Dikarya</taxon>
        <taxon>Ascomycota</taxon>
        <taxon>Pezizomycotina</taxon>
        <taxon>Leotiomycetes</taxon>
        <taxon>Helotiales</taxon>
        <taxon>Hyaloscyphaceae</taxon>
        <taxon>Hyaloscypha</taxon>
    </lineage>
</organism>